<dbReference type="GO" id="GO:0006355">
    <property type="term" value="P:regulation of DNA-templated transcription"/>
    <property type="evidence" value="ECO:0007669"/>
    <property type="project" value="InterPro"/>
</dbReference>
<dbReference type="InterPro" id="IPR016032">
    <property type="entry name" value="Sig_transdc_resp-reg_C-effctor"/>
</dbReference>
<evidence type="ECO:0000259" key="4">
    <source>
        <dbReference type="PROSITE" id="PS50043"/>
    </source>
</evidence>
<keyword evidence="1" id="KW-0805">Transcription regulation</keyword>
<comment type="caution">
    <text evidence="5">The sequence shown here is derived from an EMBL/GenBank/DDBJ whole genome shotgun (WGS) entry which is preliminary data.</text>
</comment>
<keyword evidence="2 5" id="KW-0238">DNA-binding</keyword>
<dbReference type="InterPro" id="IPR036388">
    <property type="entry name" value="WH-like_DNA-bd_sf"/>
</dbReference>
<sequence>MIGSNPERVHTGESSFQAEVGQLVKDLVGAIRAHNPLNPLIDGWHDAIYLKSADGQILLTNKAYEHVFSGNISSVGRFSSDYLNETIKPVAQSSDVLILQGCTSVEFEHVARDKHGRMLLLRSIKRSLLGSGHTRAAMVGVTRIIEVQAENPGALRLLDLSRVWEAYSNLDDRERKVTVLVAKGESVKDMAKILDVSDKTIENRRNAAMKKLGVENQAGLIRLMVRFQDNGFQDFGL</sequence>
<evidence type="ECO:0000256" key="1">
    <source>
        <dbReference type="ARBA" id="ARBA00023015"/>
    </source>
</evidence>
<dbReference type="RefSeq" id="WP_146593974.1">
    <property type="nucleotide sequence ID" value="NZ_SJPT01000002.1"/>
</dbReference>
<dbReference type="CDD" id="cd06170">
    <property type="entry name" value="LuxR_C_like"/>
    <property type="match status" value="1"/>
</dbReference>
<dbReference type="Pfam" id="PF00196">
    <property type="entry name" value="GerE"/>
    <property type="match status" value="1"/>
</dbReference>
<dbReference type="SUPFAM" id="SSF46894">
    <property type="entry name" value="C-terminal effector domain of the bipartite response regulators"/>
    <property type="match status" value="1"/>
</dbReference>
<dbReference type="PANTHER" id="PTHR44688">
    <property type="entry name" value="DNA-BINDING TRANSCRIPTIONAL ACTIVATOR DEVR_DOSR"/>
    <property type="match status" value="1"/>
</dbReference>
<evidence type="ECO:0000256" key="3">
    <source>
        <dbReference type="ARBA" id="ARBA00023163"/>
    </source>
</evidence>
<evidence type="ECO:0000313" key="5">
    <source>
        <dbReference type="EMBL" id="TWU25336.1"/>
    </source>
</evidence>
<proteinExistence type="predicted"/>
<dbReference type="SUPFAM" id="SSF55785">
    <property type="entry name" value="PYP-like sensor domain (PAS domain)"/>
    <property type="match status" value="1"/>
</dbReference>
<dbReference type="Proteomes" id="UP000316304">
    <property type="component" value="Unassembled WGS sequence"/>
</dbReference>
<dbReference type="InterPro" id="IPR000792">
    <property type="entry name" value="Tscrpt_reg_LuxR_C"/>
</dbReference>
<keyword evidence="3" id="KW-0804">Transcription</keyword>
<dbReference type="PROSITE" id="PS50043">
    <property type="entry name" value="HTH_LUXR_2"/>
    <property type="match status" value="1"/>
</dbReference>
<evidence type="ECO:0000256" key="2">
    <source>
        <dbReference type="ARBA" id="ARBA00023125"/>
    </source>
</evidence>
<protein>
    <submittedName>
        <fullName evidence="5">DNA-binding transcriptional activator UhpA</fullName>
    </submittedName>
</protein>
<name>A0A5C6CQH0_9BACT</name>
<dbReference type="PANTHER" id="PTHR44688:SF16">
    <property type="entry name" value="DNA-BINDING TRANSCRIPTIONAL ACTIVATOR DEVR_DOSR"/>
    <property type="match status" value="1"/>
</dbReference>
<accession>A0A5C6CQH0</accession>
<dbReference type="InterPro" id="IPR035965">
    <property type="entry name" value="PAS-like_dom_sf"/>
</dbReference>
<dbReference type="SMART" id="SM00421">
    <property type="entry name" value="HTH_LUXR"/>
    <property type="match status" value="1"/>
</dbReference>
<dbReference type="EMBL" id="SJPT01000002">
    <property type="protein sequence ID" value="TWU25336.1"/>
    <property type="molecule type" value="Genomic_DNA"/>
</dbReference>
<dbReference type="Gene3D" id="1.10.10.10">
    <property type="entry name" value="Winged helix-like DNA-binding domain superfamily/Winged helix DNA-binding domain"/>
    <property type="match status" value="1"/>
</dbReference>
<dbReference type="PRINTS" id="PR00038">
    <property type="entry name" value="HTHLUXR"/>
</dbReference>
<feature type="domain" description="HTH luxR-type" evidence="4">
    <location>
        <begin position="163"/>
        <end position="228"/>
    </location>
</feature>
<reference evidence="5 6" key="1">
    <citation type="submission" date="2019-02" db="EMBL/GenBank/DDBJ databases">
        <title>Deep-cultivation of Planctomycetes and their phenomic and genomic characterization uncovers novel biology.</title>
        <authorList>
            <person name="Wiegand S."/>
            <person name="Jogler M."/>
            <person name="Boedeker C."/>
            <person name="Pinto D."/>
            <person name="Vollmers J."/>
            <person name="Rivas-Marin E."/>
            <person name="Kohn T."/>
            <person name="Peeters S.H."/>
            <person name="Heuer A."/>
            <person name="Rast P."/>
            <person name="Oberbeckmann S."/>
            <person name="Bunk B."/>
            <person name="Jeske O."/>
            <person name="Meyerdierks A."/>
            <person name="Storesund J.E."/>
            <person name="Kallscheuer N."/>
            <person name="Luecker S."/>
            <person name="Lage O.M."/>
            <person name="Pohl T."/>
            <person name="Merkel B.J."/>
            <person name="Hornburger P."/>
            <person name="Mueller R.-W."/>
            <person name="Bruemmer F."/>
            <person name="Labrenz M."/>
            <person name="Spormann A.M."/>
            <person name="Op Den Camp H."/>
            <person name="Overmann J."/>
            <person name="Amann R."/>
            <person name="Jetten M.S.M."/>
            <person name="Mascher T."/>
            <person name="Medema M.H."/>
            <person name="Devos D.P."/>
            <person name="Kaster A.-K."/>
            <person name="Ovreas L."/>
            <person name="Rohde M."/>
            <person name="Galperin M.Y."/>
            <person name="Jogler C."/>
        </authorList>
    </citation>
    <scope>NUCLEOTIDE SEQUENCE [LARGE SCALE GENOMIC DNA]</scope>
    <source>
        <strain evidence="5 6">Pla52o</strain>
    </source>
</reference>
<organism evidence="5 6">
    <name type="scientific">Novipirellula galeiformis</name>
    <dbReference type="NCBI Taxonomy" id="2528004"/>
    <lineage>
        <taxon>Bacteria</taxon>
        <taxon>Pseudomonadati</taxon>
        <taxon>Planctomycetota</taxon>
        <taxon>Planctomycetia</taxon>
        <taxon>Pirellulales</taxon>
        <taxon>Pirellulaceae</taxon>
        <taxon>Novipirellula</taxon>
    </lineage>
</organism>
<dbReference type="GO" id="GO:0003677">
    <property type="term" value="F:DNA binding"/>
    <property type="evidence" value="ECO:0007669"/>
    <property type="project" value="UniProtKB-KW"/>
</dbReference>
<dbReference type="OrthoDB" id="260983at2"/>
<gene>
    <name evidence="5" type="ORF">Pla52o_16360</name>
</gene>
<keyword evidence="6" id="KW-1185">Reference proteome</keyword>
<evidence type="ECO:0000313" key="6">
    <source>
        <dbReference type="Proteomes" id="UP000316304"/>
    </source>
</evidence>
<dbReference type="AlphaFoldDB" id="A0A5C6CQH0"/>